<name>A0A6A6RLB1_9PLEO</name>
<evidence type="ECO:0000313" key="2">
    <source>
        <dbReference type="EMBL" id="KAF2634814.1"/>
    </source>
</evidence>
<evidence type="ECO:0000256" key="1">
    <source>
        <dbReference type="SAM" id="SignalP"/>
    </source>
</evidence>
<proteinExistence type="predicted"/>
<dbReference type="EMBL" id="MU006814">
    <property type="protein sequence ID" value="KAF2634814.1"/>
    <property type="molecule type" value="Genomic_DNA"/>
</dbReference>
<evidence type="ECO:0000313" key="3">
    <source>
        <dbReference type="Proteomes" id="UP000799753"/>
    </source>
</evidence>
<keyword evidence="3" id="KW-1185">Reference proteome</keyword>
<dbReference type="AlphaFoldDB" id="A0A6A6RLB1"/>
<evidence type="ECO:0008006" key="4">
    <source>
        <dbReference type="Google" id="ProtNLM"/>
    </source>
</evidence>
<gene>
    <name evidence="2" type="ORF">P280DRAFT_485212</name>
</gene>
<sequence>MKSFAILALAATAFAKTNLAGCTSSAVGASLLWYVPGTGEICSILDCGGGRAPPKTTVPGCAAYSGTASYTPSFIPGYGQASATGASATSASSAYAAVSSVPTAPATSASTILTPSASSASLAEPSTLTTSAAVLPSSGAPAVGTGGAVAGNATVTGGNNVTNSATPSQTGLPVSNGADLKGVAQGVMAVAVGVLGVMML</sequence>
<feature type="signal peptide" evidence="1">
    <location>
        <begin position="1"/>
        <end position="15"/>
    </location>
</feature>
<feature type="chain" id="PRO_5025606953" description="Siderophore biosynthesis enzyme" evidence="1">
    <location>
        <begin position="16"/>
        <end position="200"/>
    </location>
</feature>
<dbReference type="OrthoDB" id="3942074at2759"/>
<reference evidence="2" key="1">
    <citation type="journal article" date="2020" name="Stud. Mycol.">
        <title>101 Dothideomycetes genomes: a test case for predicting lifestyles and emergence of pathogens.</title>
        <authorList>
            <person name="Haridas S."/>
            <person name="Albert R."/>
            <person name="Binder M."/>
            <person name="Bloem J."/>
            <person name="Labutti K."/>
            <person name="Salamov A."/>
            <person name="Andreopoulos B."/>
            <person name="Baker S."/>
            <person name="Barry K."/>
            <person name="Bills G."/>
            <person name="Bluhm B."/>
            <person name="Cannon C."/>
            <person name="Castanera R."/>
            <person name="Culley D."/>
            <person name="Daum C."/>
            <person name="Ezra D."/>
            <person name="Gonzalez J."/>
            <person name="Henrissat B."/>
            <person name="Kuo A."/>
            <person name="Liang C."/>
            <person name="Lipzen A."/>
            <person name="Lutzoni F."/>
            <person name="Magnuson J."/>
            <person name="Mondo S."/>
            <person name="Nolan M."/>
            <person name="Ohm R."/>
            <person name="Pangilinan J."/>
            <person name="Park H.-J."/>
            <person name="Ramirez L."/>
            <person name="Alfaro M."/>
            <person name="Sun H."/>
            <person name="Tritt A."/>
            <person name="Yoshinaga Y."/>
            <person name="Zwiers L.-H."/>
            <person name="Turgeon B."/>
            <person name="Goodwin S."/>
            <person name="Spatafora J."/>
            <person name="Crous P."/>
            <person name="Grigoriev I."/>
        </authorList>
    </citation>
    <scope>NUCLEOTIDE SEQUENCE</scope>
    <source>
        <strain evidence="2">CBS 473.64</strain>
    </source>
</reference>
<dbReference type="Proteomes" id="UP000799753">
    <property type="component" value="Unassembled WGS sequence"/>
</dbReference>
<organism evidence="2 3">
    <name type="scientific">Massarina eburnea CBS 473.64</name>
    <dbReference type="NCBI Taxonomy" id="1395130"/>
    <lineage>
        <taxon>Eukaryota</taxon>
        <taxon>Fungi</taxon>
        <taxon>Dikarya</taxon>
        <taxon>Ascomycota</taxon>
        <taxon>Pezizomycotina</taxon>
        <taxon>Dothideomycetes</taxon>
        <taxon>Pleosporomycetidae</taxon>
        <taxon>Pleosporales</taxon>
        <taxon>Massarineae</taxon>
        <taxon>Massarinaceae</taxon>
        <taxon>Massarina</taxon>
    </lineage>
</organism>
<protein>
    <recommendedName>
        <fullName evidence="4">Siderophore biosynthesis enzyme</fullName>
    </recommendedName>
</protein>
<accession>A0A6A6RLB1</accession>
<keyword evidence="1" id="KW-0732">Signal</keyword>